<name>A0A9Q0MMN2_9DIPT</name>
<dbReference type="GO" id="GO:0005743">
    <property type="term" value="C:mitochondrial inner membrane"/>
    <property type="evidence" value="ECO:0007669"/>
    <property type="project" value="UniProtKB-SubCell"/>
</dbReference>
<dbReference type="FunFam" id="3.40.50.300:FF:000768">
    <property type="entry name" value="Probable mitochondrial chaperone bcs1"/>
    <property type="match status" value="1"/>
</dbReference>
<evidence type="ECO:0000259" key="16">
    <source>
        <dbReference type="SMART" id="SM01024"/>
    </source>
</evidence>
<evidence type="ECO:0000256" key="4">
    <source>
        <dbReference type="ARBA" id="ARBA00022692"/>
    </source>
</evidence>
<comment type="caution">
    <text evidence="17">The sequence shown here is derived from an EMBL/GenBank/DDBJ whole genome shotgun (WGS) entry which is preliminary data.</text>
</comment>
<evidence type="ECO:0000256" key="7">
    <source>
        <dbReference type="ARBA" id="ARBA00022801"/>
    </source>
</evidence>
<accession>A0A9Q0MMN2</accession>
<keyword evidence="18" id="KW-1185">Reference proteome</keyword>
<dbReference type="InterPro" id="IPR003960">
    <property type="entry name" value="ATPase_AAA_CS"/>
</dbReference>
<evidence type="ECO:0000256" key="12">
    <source>
        <dbReference type="ARBA" id="ARBA00032816"/>
    </source>
</evidence>
<sequence length="440" mass="49863">MSAITDLFHGLADNNFFTAGFGLFTVGAGAAILRKGLQGAVILFRRNYMITLEVPCRDKSYQWLLKWITKRGARNTQHLSVETSFEQKDTGHVRTKYDFIPSVGTHIMWYKNTWIKVDRTREQTTLDIQMGVPFETVQLTSFGRDRQLYFNILEEARELALQYTEGKTLLYTAMGSEWRQFGQPRKRRPLSSVVLDDGISQKILKDCLEFIETPKWYSDRGIPYRRGYLLYGPPGCGKSSFITALAGEIEFGICLLNLSERGLTDDRLNHLLNVAPEQSIILLEDIDAAFASREDTVVQKAAFEGLNRVTFSGLLNCLDGVASTEARIVFMTTNYIERLDPALIRPGRIDVKEYVGYCSQHQIEEMFKRFYTGNTSIPDSVEFAKKVLSFGKNVSPAQIQGYFMMHKTSLSVDVIQNASHIWDDCKGNGKNVSGKVVEKV</sequence>
<dbReference type="OrthoDB" id="10251412at2759"/>
<dbReference type="Proteomes" id="UP001151699">
    <property type="component" value="Chromosome C"/>
</dbReference>
<evidence type="ECO:0000313" key="17">
    <source>
        <dbReference type="EMBL" id="KAJ6634682.1"/>
    </source>
</evidence>
<feature type="domain" description="BCS1 N-terminal" evidence="16">
    <location>
        <begin position="24"/>
        <end position="193"/>
    </location>
</feature>
<evidence type="ECO:0000256" key="8">
    <source>
        <dbReference type="ARBA" id="ARBA00022840"/>
    </source>
</evidence>
<comment type="similarity">
    <text evidence="2">Belongs to the AAA ATPase family. BCS1 subfamily.</text>
</comment>
<comment type="subcellular location">
    <subcellularLocation>
        <location evidence="1">Mitochondrion inner membrane</location>
        <topology evidence="1">Single-pass membrane protein</topology>
    </subcellularLocation>
</comment>
<evidence type="ECO:0000259" key="15">
    <source>
        <dbReference type="SMART" id="SM00382"/>
    </source>
</evidence>
<dbReference type="SMART" id="SM01024">
    <property type="entry name" value="BCS1_N"/>
    <property type="match status" value="1"/>
</dbReference>
<feature type="domain" description="AAA+ ATPase" evidence="15">
    <location>
        <begin position="224"/>
        <end position="359"/>
    </location>
</feature>
<dbReference type="PROSITE" id="PS00674">
    <property type="entry name" value="AAA"/>
    <property type="match status" value="1"/>
</dbReference>
<evidence type="ECO:0000256" key="13">
    <source>
        <dbReference type="ARBA" id="ARBA00048778"/>
    </source>
</evidence>
<evidence type="ECO:0000256" key="14">
    <source>
        <dbReference type="RuleBase" id="RU003651"/>
    </source>
</evidence>
<evidence type="ECO:0000256" key="6">
    <source>
        <dbReference type="ARBA" id="ARBA00022792"/>
    </source>
</evidence>
<evidence type="ECO:0000256" key="2">
    <source>
        <dbReference type="ARBA" id="ARBA00007448"/>
    </source>
</evidence>
<dbReference type="PANTHER" id="PTHR23070">
    <property type="entry name" value="BCS1 AAA-TYPE ATPASE"/>
    <property type="match status" value="1"/>
</dbReference>
<proteinExistence type="inferred from homology"/>
<dbReference type="Gene3D" id="3.40.50.300">
    <property type="entry name" value="P-loop containing nucleotide triphosphate hydrolases"/>
    <property type="match status" value="1"/>
</dbReference>
<evidence type="ECO:0000256" key="5">
    <source>
        <dbReference type="ARBA" id="ARBA00022741"/>
    </source>
</evidence>
<dbReference type="InterPro" id="IPR003593">
    <property type="entry name" value="AAA+_ATPase"/>
</dbReference>
<organism evidence="17 18">
    <name type="scientific">Pseudolycoriella hygida</name>
    <dbReference type="NCBI Taxonomy" id="35572"/>
    <lineage>
        <taxon>Eukaryota</taxon>
        <taxon>Metazoa</taxon>
        <taxon>Ecdysozoa</taxon>
        <taxon>Arthropoda</taxon>
        <taxon>Hexapoda</taxon>
        <taxon>Insecta</taxon>
        <taxon>Pterygota</taxon>
        <taxon>Neoptera</taxon>
        <taxon>Endopterygota</taxon>
        <taxon>Diptera</taxon>
        <taxon>Nematocera</taxon>
        <taxon>Sciaroidea</taxon>
        <taxon>Sciaridae</taxon>
        <taxon>Pseudolycoriella</taxon>
    </lineage>
</organism>
<dbReference type="GO" id="GO:0005524">
    <property type="term" value="F:ATP binding"/>
    <property type="evidence" value="ECO:0007669"/>
    <property type="project" value="UniProtKB-KW"/>
</dbReference>
<dbReference type="AlphaFoldDB" id="A0A9Q0MMN2"/>
<dbReference type="CDD" id="cd19510">
    <property type="entry name" value="RecA-like_BCS1"/>
    <property type="match status" value="1"/>
</dbReference>
<keyword evidence="7" id="KW-0378">Hydrolase</keyword>
<keyword evidence="4" id="KW-0812">Transmembrane</keyword>
<evidence type="ECO:0000256" key="10">
    <source>
        <dbReference type="ARBA" id="ARBA00023128"/>
    </source>
</evidence>
<dbReference type="SUPFAM" id="SSF52540">
    <property type="entry name" value="P-loop containing nucleoside triphosphate hydrolases"/>
    <property type="match status" value="1"/>
</dbReference>
<dbReference type="InterPro" id="IPR027417">
    <property type="entry name" value="P-loop_NTPase"/>
</dbReference>
<evidence type="ECO:0000313" key="18">
    <source>
        <dbReference type="Proteomes" id="UP001151699"/>
    </source>
</evidence>
<dbReference type="EMBL" id="WJQU01000004">
    <property type="protein sequence ID" value="KAJ6634682.1"/>
    <property type="molecule type" value="Genomic_DNA"/>
</dbReference>
<evidence type="ECO:0000256" key="9">
    <source>
        <dbReference type="ARBA" id="ARBA00022989"/>
    </source>
</evidence>
<dbReference type="SMART" id="SM00382">
    <property type="entry name" value="AAA"/>
    <property type="match status" value="1"/>
</dbReference>
<dbReference type="Pfam" id="PF25426">
    <property type="entry name" value="AAA_lid_BCS1"/>
    <property type="match status" value="1"/>
</dbReference>
<keyword evidence="8 14" id="KW-0067">ATP-binding</keyword>
<keyword evidence="5 14" id="KW-0547">Nucleotide-binding</keyword>
<reference evidence="17" key="1">
    <citation type="submission" date="2022-07" db="EMBL/GenBank/DDBJ databases">
        <authorList>
            <person name="Trinca V."/>
            <person name="Uliana J.V.C."/>
            <person name="Torres T.T."/>
            <person name="Ward R.J."/>
            <person name="Monesi N."/>
        </authorList>
    </citation>
    <scope>NUCLEOTIDE SEQUENCE</scope>
    <source>
        <strain evidence="17">HSMRA1968</strain>
        <tissue evidence="17">Whole embryos</tissue>
    </source>
</reference>
<dbReference type="GO" id="GO:0016887">
    <property type="term" value="F:ATP hydrolysis activity"/>
    <property type="evidence" value="ECO:0007669"/>
    <property type="project" value="InterPro"/>
</dbReference>
<dbReference type="InterPro" id="IPR003959">
    <property type="entry name" value="ATPase_AAA_core"/>
</dbReference>
<evidence type="ECO:0000256" key="11">
    <source>
        <dbReference type="ARBA" id="ARBA00023136"/>
    </source>
</evidence>
<evidence type="ECO:0000256" key="1">
    <source>
        <dbReference type="ARBA" id="ARBA00004434"/>
    </source>
</evidence>
<evidence type="ECO:0000256" key="3">
    <source>
        <dbReference type="ARBA" id="ARBA00016942"/>
    </source>
</evidence>
<keyword evidence="6" id="KW-0999">Mitochondrion inner membrane</keyword>
<keyword evidence="9" id="KW-1133">Transmembrane helix</keyword>
<dbReference type="GO" id="GO:0034551">
    <property type="term" value="P:mitochondrial respiratory chain complex III assembly"/>
    <property type="evidence" value="ECO:0007669"/>
    <property type="project" value="UniProtKB-ARBA"/>
</dbReference>
<dbReference type="Pfam" id="PF08740">
    <property type="entry name" value="BCS1_N"/>
    <property type="match status" value="1"/>
</dbReference>
<gene>
    <name evidence="17" type="primary">BCS1L</name>
    <name evidence="17" type="ORF">Bhyg_13259</name>
</gene>
<dbReference type="InterPro" id="IPR057495">
    <property type="entry name" value="AAA_lid_BCS1"/>
</dbReference>
<comment type="catalytic activity">
    <reaction evidence="13">
        <text>ATP + H2O = ADP + phosphate + H(+)</text>
        <dbReference type="Rhea" id="RHEA:13065"/>
        <dbReference type="ChEBI" id="CHEBI:15377"/>
        <dbReference type="ChEBI" id="CHEBI:15378"/>
        <dbReference type="ChEBI" id="CHEBI:30616"/>
        <dbReference type="ChEBI" id="CHEBI:43474"/>
        <dbReference type="ChEBI" id="CHEBI:456216"/>
    </reaction>
    <physiologicalReaction direction="left-to-right" evidence="13">
        <dbReference type="Rhea" id="RHEA:13066"/>
    </physiologicalReaction>
</comment>
<dbReference type="Pfam" id="PF00004">
    <property type="entry name" value="AAA"/>
    <property type="match status" value="1"/>
</dbReference>
<dbReference type="InterPro" id="IPR014851">
    <property type="entry name" value="BCS1_N"/>
</dbReference>
<keyword evidence="10" id="KW-0496">Mitochondrion</keyword>
<keyword evidence="11" id="KW-0472">Membrane</keyword>
<protein>
    <recommendedName>
        <fullName evidence="3">Mitochondrial chaperone BCS1</fullName>
    </recommendedName>
    <alternativeName>
        <fullName evidence="12">BCS1-like protein</fullName>
    </alternativeName>
</protein>
<dbReference type="InterPro" id="IPR050747">
    <property type="entry name" value="Mitochondrial_chaperone_BCS1"/>
</dbReference>